<keyword evidence="4" id="KW-0029">Amino-acid transport</keyword>
<evidence type="ECO:0000313" key="10">
    <source>
        <dbReference type="EMBL" id="KAK7404019.1"/>
    </source>
</evidence>
<evidence type="ECO:0000256" key="5">
    <source>
        <dbReference type="ARBA" id="ARBA00022989"/>
    </source>
</evidence>
<feature type="transmembrane region" description="Helical" evidence="8">
    <location>
        <begin position="453"/>
        <end position="475"/>
    </location>
</feature>
<protein>
    <recommendedName>
        <fullName evidence="9">Amino acid permease/ SLC12A domain-containing protein</fullName>
    </recommendedName>
</protein>
<dbReference type="InterPro" id="IPR050524">
    <property type="entry name" value="APC_YAT"/>
</dbReference>
<dbReference type="InterPro" id="IPR004840">
    <property type="entry name" value="Amino_acid_permease_CS"/>
</dbReference>
<sequence length="549" mass="60496">MGLDEMMHSSKSGLESSSADPALEAATSINQGDQLGETRETQRGLKSRHIQLIALGGTIGTGLFIGTGGSLAQSGPASLLLAYIIMSSLIWVIVLALGEMTSYMPVKELTVAHPVDRFLDPSVAFAVGWNYWYAYCMVPGVEATAVAVVIEYWTTDVHPAVWITITLFVTLFLNLSAVRYFGECEFWFASIKLIALVGLIILGFILCLGGGPNHDRLGFRYWQDPGSFKEFLVPGDTGRFLGLWQALIKSGFAFILSPEFLTNTAGECQAPRRNIPKATSRYIYRLVGFYVLGTLVIGILVPWDESRLLGSSNASASPFVIGIQNASIPVLNHILNAVILTAAWSASNSMLYAASRILYGMACKGEAPAVFKRCNRWGVPWVAVLASFMLGLLAYLNVSSTGANVFNWLTSLVTMSGMINWIVVLITFLQFRKATIYHGINDKLPFRSYAQPYSTYYAITFMCLICLTSGFAVFFPGRFNAADFITSYVSIPIFACLYLGHKLWTKSPGFRKIEEIDLFSGLEEVEEITANDVPPVPANIWEKVWFWLC</sequence>
<feature type="region of interest" description="Disordered" evidence="7">
    <location>
        <begin position="1"/>
        <end position="20"/>
    </location>
</feature>
<feature type="transmembrane region" description="Helical" evidence="8">
    <location>
        <begin position="408"/>
        <end position="432"/>
    </location>
</feature>
<accession>A0ABR1GQ49</accession>
<feature type="domain" description="Amino acid permease/ SLC12A" evidence="9">
    <location>
        <begin position="49"/>
        <end position="507"/>
    </location>
</feature>
<dbReference type="InterPro" id="IPR004841">
    <property type="entry name" value="AA-permease/SLC12A_dom"/>
</dbReference>
<evidence type="ECO:0000256" key="1">
    <source>
        <dbReference type="ARBA" id="ARBA00004141"/>
    </source>
</evidence>
<dbReference type="PIRSF" id="PIRSF006060">
    <property type="entry name" value="AA_transporter"/>
    <property type="match status" value="1"/>
</dbReference>
<dbReference type="PANTHER" id="PTHR43341:SF36">
    <property type="entry name" value="PROLINE-SPECIFIC PERMEASE"/>
    <property type="match status" value="1"/>
</dbReference>
<feature type="transmembrane region" description="Helical" evidence="8">
    <location>
        <begin position="193"/>
        <end position="211"/>
    </location>
</feature>
<dbReference type="Gene3D" id="1.20.1740.10">
    <property type="entry name" value="Amino acid/polyamine transporter I"/>
    <property type="match status" value="1"/>
</dbReference>
<dbReference type="EMBL" id="JAZAVJ010000218">
    <property type="protein sequence ID" value="KAK7404019.1"/>
    <property type="molecule type" value="Genomic_DNA"/>
</dbReference>
<comment type="subcellular location">
    <subcellularLocation>
        <location evidence="1">Membrane</location>
        <topology evidence="1">Multi-pass membrane protein</topology>
    </subcellularLocation>
</comment>
<organism evidence="10 11">
    <name type="scientific">Neonectria punicea</name>
    <dbReference type="NCBI Taxonomy" id="979145"/>
    <lineage>
        <taxon>Eukaryota</taxon>
        <taxon>Fungi</taxon>
        <taxon>Dikarya</taxon>
        <taxon>Ascomycota</taxon>
        <taxon>Pezizomycotina</taxon>
        <taxon>Sordariomycetes</taxon>
        <taxon>Hypocreomycetidae</taxon>
        <taxon>Hypocreales</taxon>
        <taxon>Nectriaceae</taxon>
        <taxon>Neonectria</taxon>
    </lineage>
</organism>
<reference evidence="10 11" key="1">
    <citation type="journal article" date="2025" name="Microbiol. Resour. Announc.">
        <title>Draft genome sequences for Neonectria magnoliae and Neonectria punicea, canker pathogens of Liriodendron tulipifera and Acer saccharum in West Virginia.</title>
        <authorList>
            <person name="Petronek H.M."/>
            <person name="Kasson M.T."/>
            <person name="Metheny A.M."/>
            <person name="Stauder C.M."/>
            <person name="Lovett B."/>
            <person name="Lynch S.C."/>
            <person name="Garnas J.R."/>
            <person name="Kasson L.R."/>
            <person name="Stajich J.E."/>
        </authorList>
    </citation>
    <scope>NUCLEOTIDE SEQUENCE [LARGE SCALE GENOMIC DNA]</scope>
    <source>
        <strain evidence="10 11">NRRL 64653</strain>
    </source>
</reference>
<evidence type="ECO:0000256" key="4">
    <source>
        <dbReference type="ARBA" id="ARBA00022970"/>
    </source>
</evidence>
<feature type="transmembrane region" description="Helical" evidence="8">
    <location>
        <begin position="132"/>
        <end position="154"/>
    </location>
</feature>
<evidence type="ECO:0000313" key="11">
    <source>
        <dbReference type="Proteomes" id="UP001498476"/>
    </source>
</evidence>
<feature type="transmembrane region" description="Helical" evidence="8">
    <location>
        <begin position="282"/>
        <end position="303"/>
    </location>
</feature>
<feature type="compositionally biased region" description="Polar residues" evidence="7">
    <location>
        <begin position="9"/>
        <end position="19"/>
    </location>
</feature>
<evidence type="ECO:0000256" key="3">
    <source>
        <dbReference type="ARBA" id="ARBA00022692"/>
    </source>
</evidence>
<evidence type="ECO:0000259" key="9">
    <source>
        <dbReference type="Pfam" id="PF00324"/>
    </source>
</evidence>
<feature type="transmembrane region" description="Helical" evidence="8">
    <location>
        <begin position="52"/>
        <end position="71"/>
    </location>
</feature>
<keyword evidence="11" id="KW-1185">Reference proteome</keyword>
<keyword evidence="3 8" id="KW-0812">Transmembrane</keyword>
<name>A0ABR1GQ49_9HYPO</name>
<evidence type="ECO:0000256" key="7">
    <source>
        <dbReference type="SAM" id="MobiDB-lite"/>
    </source>
</evidence>
<feature type="transmembrane region" description="Helical" evidence="8">
    <location>
        <begin position="77"/>
        <end position="97"/>
    </location>
</feature>
<keyword evidence="2" id="KW-0813">Transport</keyword>
<proteinExistence type="predicted"/>
<evidence type="ECO:0000256" key="2">
    <source>
        <dbReference type="ARBA" id="ARBA00022448"/>
    </source>
</evidence>
<dbReference type="Pfam" id="PF00324">
    <property type="entry name" value="AA_permease"/>
    <property type="match status" value="1"/>
</dbReference>
<evidence type="ECO:0000256" key="8">
    <source>
        <dbReference type="SAM" id="Phobius"/>
    </source>
</evidence>
<keyword evidence="5 8" id="KW-1133">Transmembrane helix</keyword>
<dbReference type="PROSITE" id="PS00218">
    <property type="entry name" value="AMINO_ACID_PERMEASE_1"/>
    <property type="match status" value="1"/>
</dbReference>
<comment type="caution">
    <text evidence="10">The sequence shown here is derived from an EMBL/GenBank/DDBJ whole genome shotgun (WGS) entry which is preliminary data.</text>
</comment>
<keyword evidence="6 8" id="KW-0472">Membrane</keyword>
<gene>
    <name evidence="10" type="ORF">QQX98_010192</name>
</gene>
<evidence type="ECO:0000256" key="6">
    <source>
        <dbReference type="ARBA" id="ARBA00023136"/>
    </source>
</evidence>
<dbReference type="Proteomes" id="UP001498476">
    <property type="component" value="Unassembled WGS sequence"/>
</dbReference>
<feature type="transmembrane region" description="Helical" evidence="8">
    <location>
        <begin position="481"/>
        <end position="500"/>
    </location>
</feature>
<feature type="transmembrane region" description="Helical" evidence="8">
    <location>
        <begin position="160"/>
        <end position="181"/>
    </location>
</feature>
<feature type="transmembrane region" description="Helical" evidence="8">
    <location>
        <begin position="379"/>
        <end position="396"/>
    </location>
</feature>
<dbReference type="PANTHER" id="PTHR43341">
    <property type="entry name" value="AMINO ACID PERMEASE"/>
    <property type="match status" value="1"/>
</dbReference>